<feature type="region of interest" description="Disordered" evidence="1">
    <location>
        <begin position="258"/>
        <end position="312"/>
    </location>
</feature>
<organism evidence="2 3">
    <name type="scientific">Punica granatum</name>
    <name type="common">Pomegranate</name>
    <dbReference type="NCBI Taxonomy" id="22663"/>
    <lineage>
        <taxon>Eukaryota</taxon>
        <taxon>Viridiplantae</taxon>
        <taxon>Streptophyta</taxon>
        <taxon>Embryophyta</taxon>
        <taxon>Tracheophyta</taxon>
        <taxon>Spermatophyta</taxon>
        <taxon>Magnoliopsida</taxon>
        <taxon>eudicotyledons</taxon>
        <taxon>Gunneridae</taxon>
        <taxon>Pentapetalae</taxon>
        <taxon>rosids</taxon>
        <taxon>malvids</taxon>
        <taxon>Myrtales</taxon>
        <taxon>Lythraceae</taxon>
        <taxon>Punica</taxon>
    </lineage>
</organism>
<sequence>MIQLEDPSHGLEEESQDDMVGHEGELWDKHVLARASTRARAKRIQQAMQRLLLHVHGGEVELLGELHSADQYSISLKPSLDDSEFNLILLLLGLAAARVPDCQAASLSSNADFFAHSSIGFIFLQLAHSHGPLAPKLPQLQLSLPLLALTVSLAETHSSFFFLLRPRLVFTDRGRELDLTPETRSSTFHPRPAAPVLPLAPCPTPRRPKTVQAALSDLPGSGGTAPPPGSHPFSSVSLSALTGSIHFFIRVEQVTRNRHAPAQPVSSSPAQSSSREPVRPTTRGPVKPNSGPSAHSAQHQIPGAPLGPAQPFKIRPSPTKFSFFIFLFTEPPLNFSN</sequence>
<keyword evidence="3" id="KW-1185">Reference proteome</keyword>
<gene>
    <name evidence="2" type="ORF">CRG98_012840</name>
</gene>
<proteinExistence type="predicted"/>
<feature type="region of interest" description="Disordered" evidence="1">
    <location>
        <begin position="181"/>
        <end position="235"/>
    </location>
</feature>
<evidence type="ECO:0000313" key="2">
    <source>
        <dbReference type="EMBL" id="PKI66834.1"/>
    </source>
</evidence>
<comment type="caution">
    <text evidence="2">The sequence shown here is derived from an EMBL/GenBank/DDBJ whole genome shotgun (WGS) entry which is preliminary data.</text>
</comment>
<feature type="compositionally biased region" description="Low complexity" evidence="1">
    <location>
        <begin position="260"/>
        <end position="274"/>
    </location>
</feature>
<evidence type="ECO:0000313" key="3">
    <source>
        <dbReference type="Proteomes" id="UP000233551"/>
    </source>
</evidence>
<dbReference type="EMBL" id="PGOL01000657">
    <property type="protein sequence ID" value="PKI66834.1"/>
    <property type="molecule type" value="Genomic_DNA"/>
</dbReference>
<dbReference type="AlphaFoldDB" id="A0A2I0KE90"/>
<accession>A0A2I0KE90</accession>
<protein>
    <submittedName>
        <fullName evidence="2">Uncharacterized protein</fullName>
    </submittedName>
</protein>
<evidence type="ECO:0000256" key="1">
    <source>
        <dbReference type="SAM" id="MobiDB-lite"/>
    </source>
</evidence>
<dbReference type="Proteomes" id="UP000233551">
    <property type="component" value="Unassembled WGS sequence"/>
</dbReference>
<name>A0A2I0KE90_PUNGR</name>
<reference evidence="2 3" key="1">
    <citation type="submission" date="2017-11" db="EMBL/GenBank/DDBJ databases">
        <title>De-novo sequencing of pomegranate (Punica granatum L.) genome.</title>
        <authorList>
            <person name="Akparov Z."/>
            <person name="Amiraslanov A."/>
            <person name="Hajiyeva S."/>
            <person name="Abbasov M."/>
            <person name="Kaur K."/>
            <person name="Hamwieh A."/>
            <person name="Solovyev V."/>
            <person name="Salamov A."/>
            <person name="Braich B."/>
            <person name="Kosarev P."/>
            <person name="Mahmoud A."/>
            <person name="Hajiyev E."/>
            <person name="Babayeva S."/>
            <person name="Izzatullayeva V."/>
            <person name="Mammadov A."/>
            <person name="Mammadov A."/>
            <person name="Sharifova S."/>
            <person name="Ojaghi J."/>
            <person name="Eynullazada K."/>
            <person name="Bayramov B."/>
            <person name="Abdulazimova A."/>
            <person name="Shahmuradov I."/>
        </authorList>
    </citation>
    <scope>NUCLEOTIDE SEQUENCE [LARGE SCALE GENOMIC DNA]</scope>
    <source>
        <strain evidence="3">cv. AG2017</strain>
        <tissue evidence="2">Leaf</tissue>
    </source>
</reference>
<feature type="compositionally biased region" description="Polar residues" evidence="1">
    <location>
        <begin position="290"/>
        <end position="299"/>
    </location>
</feature>
<feature type="compositionally biased region" description="Pro residues" evidence="1">
    <location>
        <begin position="192"/>
        <end position="205"/>
    </location>
</feature>